<protein>
    <submittedName>
        <fullName evidence="4">Uncharacterized protein LOC115456834</fullName>
    </submittedName>
</protein>
<dbReference type="OrthoDB" id="9909858at2759"/>
<evidence type="ECO:0000256" key="1">
    <source>
        <dbReference type="SAM" id="Coils"/>
    </source>
</evidence>
<evidence type="ECO:0000313" key="3">
    <source>
        <dbReference type="Proteomes" id="UP000515156"/>
    </source>
</evidence>
<evidence type="ECO:0000313" key="4">
    <source>
        <dbReference type="RefSeq" id="XP_030042020.1"/>
    </source>
</evidence>
<keyword evidence="3" id="KW-1185">Reference proteome</keyword>
<reference evidence="4" key="1">
    <citation type="submission" date="2025-08" db="UniProtKB">
        <authorList>
            <consortium name="RefSeq"/>
        </authorList>
    </citation>
    <scope>IDENTIFICATION</scope>
</reference>
<feature type="domain" description="Myb/SANT-like DNA-binding" evidence="2">
    <location>
        <begin position="15"/>
        <end position="87"/>
    </location>
</feature>
<dbReference type="GeneID" id="115456834"/>
<dbReference type="Pfam" id="PF13873">
    <property type="entry name" value="Myb_DNA-bind_5"/>
    <property type="match status" value="1"/>
</dbReference>
<dbReference type="AlphaFoldDB" id="A0A6P7WUT2"/>
<organism evidence="3 4">
    <name type="scientific">Microcaecilia unicolor</name>
    <dbReference type="NCBI Taxonomy" id="1415580"/>
    <lineage>
        <taxon>Eukaryota</taxon>
        <taxon>Metazoa</taxon>
        <taxon>Chordata</taxon>
        <taxon>Craniata</taxon>
        <taxon>Vertebrata</taxon>
        <taxon>Euteleostomi</taxon>
        <taxon>Amphibia</taxon>
        <taxon>Gymnophiona</taxon>
        <taxon>Siphonopidae</taxon>
        <taxon>Microcaecilia</taxon>
    </lineage>
</organism>
<gene>
    <name evidence="4" type="primary">LOC115456834</name>
</gene>
<dbReference type="InterPro" id="IPR028002">
    <property type="entry name" value="Myb_DNA-bind_5"/>
</dbReference>
<accession>A0A6P7WUT2</accession>
<sequence>MEEDMPPEDMPPRYRKPKFSRGDRLLLAELFLPVEEQLFPTPGKRPNLRRKTASWAAILRRFNQKASYPREIEDLKKKARELRQKEREWLRTVQAGIDSAKAMVAASKNVVDVPNVFLPPPVPNPFVFSPLLPQGDQDMNSIMEVPLAQPLDFTGSAVEQALTGRAGFAGGLRPPPIEPSFETAGNTALLHKILQRVDDMQENFRGMVSEVQDLAFTHHEEILYKLESISFNQDIMLSNQEKILSAFEWIAQALVPQAPPP</sequence>
<dbReference type="KEGG" id="muo:115456834"/>
<dbReference type="RefSeq" id="XP_030042020.1">
    <property type="nucleotide sequence ID" value="XM_030186160.1"/>
</dbReference>
<evidence type="ECO:0000259" key="2">
    <source>
        <dbReference type="Pfam" id="PF13873"/>
    </source>
</evidence>
<dbReference type="InParanoid" id="A0A6P7WUT2"/>
<feature type="coiled-coil region" evidence="1">
    <location>
        <begin position="65"/>
        <end position="92"/>
    </location>
</feature>
<name>A0A6P7WUT2_9AMPH</name>
<dbReference type="Proteomes" id="UP000515156">
    <property type="component" value="Chromosome 13"/>
</dbReference>
<keyword evidence="1" id="KW-0175">Coiled coil</keyword>
<proteinExistence type="predicted"/>